<dbReference type="InterPro" id="IPR006311">
    <property type="entry name" value="TAT_signal"/>
</dbReference>
<comment type="catalytic activity">
    <reaction evidence="1">
        <text>2 alpha,alpha'-trehalose 6-mycolate = alpha,alpha'-trehalose 6,6'-bismycolate + alpha,alpha-trehalose</text>
        <dbReference type="Rhea" id="RHEA:23472"/>
        <dbReference type="ChEBI" id="CHEBI:16551"/>
        <dbReference type="ChEBI" id="CHEBI:18195"/>
        <dbReference type="ChEBI" id="CHEBI:18234"/>
        <dbReference type="EC" id="2.3.1.122"/>
    </reaction>
</comment>
<evidence type="ECO:0000313" key="10">
    <source>
        <dbReference type="EMBL" id="PMC63759.1"/>
    </source>
</evidence>
<feature type="chain" id="PRO_5014626820" description="Acyl-CoA:diacylglycerol acyltransferase" evidence="9">
    <location>
        <begin position="35"/>
        <end position="336"/>
    </location>
</feature>
<dbReference type="EC" id="2.3.1.20" evidence="4"/>
<evidence type="ECO:0000256" key="9">
    <source>
        <dbReference type="SAM" id="SignalP"/>
    </source>
</evidence>
<dbReference type="InterPro" id="IPR050583">
    <property type="entry name" value="Mycobacterial_A85_antigen"/>
</dbReference>
<keyword evidence="11" id="KW-1185">Reference proteome</keyword>
<dbReference type="EC" id="2.3.1.122" evidence="3"/>
<dbReference type="InterPro" id="IPR000801">
    <property type="entry name" value="Esterase-like"/>
</dbReference>
<evidence type="ECO:0000256" key="8">
    <source>
        <dbReference type="ARBA" id="ARBA00048109"/>
    </source>
</evidence>
<dbReference type="PROSITE" id="PS51318">
    <property type="entry name" value="TAT"/>
    <property type="match status" value="1"/>
</dbReference>
<dbReference type="GO" id="GO:0004144">
    <property type="term" value="F:diacylglycerol O-acyltransferase activity"/>
    <property type="evidence" value="ECO:0007669"/>
    <property type="project" value="UniProtKB-EC"/>
</dbReference>
<dbReference type="EMBL" id="PNHG01000017">
    <property type="protein sequence ID" value="PMC63759.1"/>
    <property type="molecule type" value="Genomic_DNA"/>
</dbReference>
<accession>A0A2N6T340</accession>
<keyword evidence="6" id="KW-0012">Acyltransferase</keyword>
<sequence>MNATLSVRRALIALVTAVVAAMSMMLVAPNEAQANPRGWLRPDATGHCHWDPVGYWVQRCDVWSPSMNRNIPVQIVPAARGGNAGLYLLDGLRATEKTNAWFQDVNAAAIYENSNITLVAPVGGEGSFYADWTADPKYGNGKTYRWETFLTRELPGYLQQHFGVAPNNNSIIGLSMGGTAAMNLAAKHPDQFRQVLSFSGYLTTTLPGMQTLLRVAMLDAGGYNINAMYGSLLSPSRFENDPFLNMHGLRNTDVYISAASGIPGPADAGYLPQHQLAGSALEIGALASSRIWEGKARLTGINVTTDYPPLGLHNWKEFGGQMVKTKARVLNHMNAW</sequence>
<comment type="catalytic activity">
    <reaction evidence="8">
        <text>an acyl-CoA + a 1,2-diacyl-sn-glycerol = a triacyl-sn-glycerol + CoA</text>
        <dbReference type="Rhea" id="RHEA:10868"/>
        <dbReference type="ChEBI" id="CHEBI:17815"/>
        <dbReference type="ChEBI" id="CHEBI:57287"/>
        <dbReference type="ChEBI" id="CHEBI:58342"/>
        <dbReference type="ChEBI" id="CHEBI:64615"/>
        <dbReference type="EC" id="2.3.1.20"/>
    </reaction>
</comment>
<dbReference type="SUPFAM" id="SSF53474">
    <property type="entry name" value="alpha/beta-Hydrolases"/>
    <property type="match status" value="1"/>
</dbReference>
<evidence type="ECO:0000256" key="3">
    <source>
        <dbReference type="ARBA" id="ARBA00012820"/>
    </source>
</evidence>
<evidence type="ECO:0000256" key="5">
    <source>
        <dbReference type="ARBA" id="ARBA00022679"/>
    </source>
</evidence>
<dbReference type="AlphaFoldDB" id="A0A2N6T340"/>
<dbReference type="PANTHER" id="PTHR48098">
    <property type="entry name" value="ENTEROCHELIN ESTERASE-RELATED"/>
    <property type="match status" value="1"/>
</dbReference>
<evidence type="ECO:0000256" key="7">
    <source>
        <dbReference type="ARBA" id="ARBA00032572"/>
    </source>
</evidence>
<evidence type="ECO:0000313" key="11">
    <source>
        <dbReference type="Proteomes" id="UP000235836"/>
    </source>
</evidence>
<dbReference type="Pfam" id="PF00756">
    <property type="entry name" value="Esterase"/>
    <property type="match status" value="1"/>
</dbReference>
<feature type="signal peptide" evidence="9">
    <location>
        <begin position="1"/>
        <end position="34"/>
    </location>
</feature>
<proteinExistence type="inferred from homology"/>
<gene>
    <name evidence="10" type="ORF">CJ203_09505</name>
</gene>
<reference evidence="10 11" key="1">
    <citation type="submission" date="2017-09" db="EMBL/GenBank/DDBJ databases">
        <title>Bacterial strain isolated from the female urinary microbiota.</title>
        <authorList>
            <person name="Thomas-White K."/>
            <person name="Kumar N."/>
            <person name="Forster S."/>
            <person name="Putonti C."/>
            <person name="Lawley T."/>
            <person name="Wolfe A.J."/>
        </authorList>
    </citation>
    <scope>NUCLEOTIDE SEQUENCE [LARGE SCALE GENOMIC DNA]</scope>
    <source>
        <strain evidence="10 11">UMB0792</strain>
    </source>
</reference>
<dbReference type="InterPro" id="IPR029058">
    <property type="entry name" value="AB_hydrolase_fold"/>
</dbReference>
<dbReference type="RefSeq" id="WP_034665183.1">
    <property type="nucleotide sequence ID" value="NZ_JBHRZL010000019.1"/>
</dbReference>
<dbReference type="GO" id="GO:0050348">
    <property type="term" value="F:trehalose O-mycolyltransferase activity"/>
    <property type="evidence" value="ECO:0007669"/>
    <property type="project" value="UniProtKB-EC"/>
</dbReference>
<protein>
    <recommendedName>
        <fullName evidence="7">Acyl-CoA:diacylglycerol acyltransferase</fullName>
        <ecNumber evidence="3">2.3.1.122</ecNumber>
        <ecNumber evidence="4">2.3.1.20</ecNumber>
    </recommendedName>
</protein>
<dbReference type="Gene3D" id="3.40.50.1820">
    <property type="entry name" value="alpha/beta hydrolase"/>
    <property type="match status" value="1"/>
</dbReference>
<comment type="similarity">
    <text evidence="2">Belongs to the mycobacterial A85 antigen family.</text>
</comment>
<evidence type="ECO:0000256" key="1">
    <source>
        <dbReference type="ARBA" id="ARBA00000697"/>
    </source>
</evidence>
<keyword evidence="5" id="KW-0808">Transferase</keyword>
<keyword evidence="9" id="KW-0732">Signal</keyword>
<evidence type="ECO:0000256" key="6">
    <source>
        <dbReference type="ARBA" id="ARBA00023315"/>
    </source>
</evidence>
<name>A0A2N6T340_9CORY</name>
<organism evidence="10 11">
    <name type="scientific">Corynebacterium tuscaniense</name>
    <dbReference type="NCBI Taxonomy" id="302449"/>
    <lineage>
        <taxon>Bacteria</taxon>
        <taxon>Bacillati</taxon>
        <taxon>Actinomycetota</taxon>
        <taxon>Actinomycetes</taxon>
        <taxon>Mycobacteriales</taxon>
        <taxon>Corynebacteriaceae</taxon>
        <taxon>Corynebacterium</taxon>
    </lineage>
</organism>
<dbReference type="PANTHER" id="PTHR48098:SF1">
    <property type="entry name" value="DIACYLGLYCEROL ACYLTRANSFERASE_MYCOLYLTRANSFERASE AG85A"/>
    <property type="match status" value="1"/>
</dbReference>
<comment type="caution">
    <text evidence="10">The sequence shown here is derived from an EMBL/GenBank/DDBJ whole genome shotgun (WGS) entry which is preliminary data.</text>
</comment>
<evidence type="ECO:0000256" key="2">
    <source>
        <dbReference type="ARBA" id="ARBA00005874"/>
    </source>
</evidence>
<evidence type="ECO:0000256" key="4">
    <source>
        <dbReference type="ARBA" id="ARBA00013244"/>
    </source>
</evidence>
<dbReference type="Proteomes" id="UP000235836">
    <property type="component" value="Unassembled WGS sequence"/>
</dbReference>